<evidence type="ECO:0000313" key="2">
    <source>
        <dbReference type="Proteomes" id="UP000324222"/>
    </source>
</evidence>
<dbReference type="Proteomes" id="UP000324222">
    <property type="component" value="Unassembled WGS sequence"/>
</dbReference>
<name>A0A5B7CUA7_PORTR</name>
<evidence type="ECO:0000313" key="1">
    <source>
        <dbReference type="EMBL" id="MPC13029.1"/>
    </source>
</evidence>
<dbReference type="EMBL" id="VSRR010000253">
    <property type="protein sequence ID" value="MPC13029.1"/>
    <property type="molecule type" value="Genomic_DNA"/>
</dbReference>
<protein>
    <submittedName>
        <fullName evidence="1">Uncharacterized protein</fullName>
    </submittedName>
</protein>
<sequence length="112" mass="12773">MPARALPHSFTAINDNIQPFVSMYQFCLEELLLCFPFQHKTILLLAPHTPDSRVLGHNRLRLLLLLLLYLLTSFSSCTPIRLHTRSLFTSSEQELRVRFPGNTREAAPGSSH</sequence>
<comment type="caution">
    <text evidence="1">The sequence shown here is derived from an EMBL/GenBank/DDBJ whole genome shotgun (WGS) entry which is preliminary data.</text>
</comment>
<reference evidence="1 2" key="1">
    <citation type="submission" date="2019-05" db="EMBL/GenBank/DDBJ databases">
        <title>Another draft genome of Portunus trituberculatus and its Hox gene families provides insights of decapod evolution.</title>
        <authorList>
            <person name="Jeong J.-H."/>
            <person name="Song I."/>
            <person name="Kim S."/>
            <person name="Choi T."/>
            <person name="Kim D."/>
            <person name="Ryu S."/>
            <person name="Kim W."/>
        </authorList>
    </citation>
    <scope>NUCLEOTIDE SEQUENCE [LARGE SCALE GENOMIC DNA]</scope>
    <source>
        <tissue evidence="1">Muscle</tissue>
    </source>
</reference>
<keyword evidence="2" id="KW-1185">Reference proteome</keyword>
<accession>A0A5B7CUA7</accession>
<proteinExistence type="predicted"/>
<gene>
    <name evidence="1" type="ORF">E2C01_005747</name>
</gene>
<dbReference type="AlphaFoldDB" id="A0A5B7CUA7"/>
<organism evidence="1 2">
    <name type="scientific">Portunus trituberculatus</name>
    <name type="common">Swimming crab</name>
    <name type="synonym">Neptunus trituberculatus</name>
    <dbReference type="NCBI Taxonomy" id="210409"/>
    <lineage>
        <taxon>Eukaryota</taxon>
        <taxon>Metazoa</taxon>
        <taxon>Ecdysozoa</taxon>
        <taxon>Arthropoda</taxon>
        <taxon>Crustacea</taxon>
        <taxon>Multicrustacea</taxon>
        <taxon>Malacostraca</taxon>
        <taxon>Eumalacostraca</taxon>
        <taxon>Eucarida</taxon>
        <taxon>Decapoda</taxon>
        <taxon>Pleocyemata</taxon>
        <taxon>Brachyura</taxon>
        <taxon>Eubrachyura</taxon>
        <taxon>Portunoidea</taxon>
        <taxon>Portunidae</taxon>
        <taxon>Portuninae</taxon>
        <taxon>Portunus</taxon>
    </lineage>
</organism>